<dbReference type="CDD" id="cd03784">
    <property type="entry name" value="GT1_Gtf-like"/>
    <property type="match status" value="1"/>
</dbReference>
<dbReference type="GO" id="GO:0008194">
    <property type="term" value="F:UDP-glycosyltransferase activity"/>
    <property type="evidence" value="ECO:0007669"/>
    <property type="project" value="InterPro"/>
</dbReference>
<dbReference type="GO" id="GO:0016758">
    <property type="term" value="F:hexosyltransferase activity"/>
    <property type="evidence" value="ECO:0007669"/>
    <property type="project" value="UniProtKB-ARBA"/>
</dbReference>
<accession>A0A7Y7B1B9</accession>
<evidence type="ECO:0000313" key="4">
    <source>
        <dbReference type="EMBL" id="NVK77050.1"/>
    </source>
</evidence>
<feature type="chain" id="PRO_5031066053" evidence="2">
    <location>
        <begin position="26"/>
        <end position="394"/>
    </location>
</feature>
<evidence type="ECO:0000256" key="2">
    <source>
        <dbReference type="SAM" id="SignalP"/>
    </source>
</evidence>
<dbReference type="EMBL" id="JABBXF010000008">
    <property type="protein sequence ID" value="NVK77050.1"/>
    <property type="molecule type" value="Genomic_DNA"/>
</dbReference>
<sequence>MRVLCTVTGSSSHARALLPLVSALAAAGHAVLVAAPPQFVPGFAARQVRTAGIMADLHAHMARRFREGGSPEPGPPGAAAVEFFAGPHLAESCAALLPAARDFGPDLLVRDGGELAGCLVAEVLGIPHVAAPSGAANHLDPVRLLPVLNGHRARLGLPAADDPQWIHRHGRLDCMPPALSFMAHPAATTFAYRQPADVDPAEVLPGWMAGLPTDRPLVIAAVGTVLPMLPGLPGNAFGAVPVLNSVVAGLAQLDCVALVATGGLPVEHDPALGGVHLVDRFPQPLLLRCAQLLVTHGGYNSIREAVGAGVPMAVAPRFGDQPANADRVRQLGLGDSIADPDAVPDPGRVASVCGRLLGDARIAEQVRGAQRQILTLPPVESAVAGLERLAHGAH</sequence>
<dbReference type="PANTHER" id="PTHR48050:SF13">
    <property type="entry name" value="STEROL 3-BETA-GLUCOSYLTRANSFERASE UGT80A2"/>
    <property type="match status" value="1"/>
</dbReference>
<name>A0A7Y7B1B9_STRMO</name>
<keyword evidence="5" id="KW-1185">Reference proteome</keyword>
<dbReference type="RefSeq" id="WP_171078831.1">
    <property type="nucleotide sequence ID" value="NZ_BNBU01000003.1"/>
</dbReference>
<evidence type="ECO:0000313" key="5">
    <source>
        <dbReference type="Proteomes" id="UP000587462"/>
    </source>
</evidence>
<dbReference type="InterPro" id="IPR050426">
    <property type="entry name" value="Glycosyltransferase_28"/>
</dbReference>
<comment type="caution">
    <text evidence="4">The sequence shown here is derived from an EMBL/GenBank/DDBJ whole genome shotgun (WGS) entry which is preliminary data.</text>
</comment>
<protein>
    <submittedName>
        <fullName evidence="4">Glycosyltransferase family 1 protein</fullName>
    </submittedName>
</protein>
<dbReference type="Pfam" id="PF06722">
    <property type="entry name" value="EryCIII-like_C"/>
    <property type="match status" value="1"/>
</dbReference>
<proteinExistence type="predicted"/>
<dbReference type="InterPro" id="IPR010610">
    <property type="entry name" value="EryCIII-like_C"/>
</dbReference>
<dbReference type="Proteomes" id="UP000587462">
    <property type="component" value="Unassembled WGS sequence"/>
</dbReference>
<feature type="domain" description="Erythromycin biosynthesis protein CIII-like C-terminal" evidence="3">
    <location>
        <begin position="273"/>
        <end position="370"/>
    </location>
</feature>
<dbReference type="SUPFAM" id="SSF53756">
    <property type="entry name" value="UDP-Glycosyltransferase/glycogen phosphorylase"/>
    <property type="match status" value="1"/>
</dbReference>
<dbReference type="InterPro" id="IPR002213">
    <property type="entry name" value="UDP_glucos_trans"/>
</dbReference>
<dbReference type="AlphaFoldDB" id="A0A7Y7B1B9"/>
<dbReference type="Gene3D" id="3.40.50.2000">
    <property type="entry name" value="Glycogen Phosphorylase B"/>
    <property type="match status" value="2"/>
</dbReference>
<evidence type="ECO:0000259" key="3">
    <source>
        <dbReference type="Pfam" id="PF06722"/>
    </source>
</evidence>
<keyword evidence="1 4" id="KW-0808">Transferase</keyword>
<keyword evidence="2" id="KW-0732">Signal</keyword>
<gene>
    <name evidence="4" type="ORF">HG542_05185</name>
</gene>
<evidence type="ECO:0000256" key="1">
    <source>
        <dbReference type="ARBA" id="ARBA00022679"/>
    </source>
</evidence>
<dbReference type="GO" id="GO:0017000">
    <property type="term" value="P:antibiotic biosynthetic process"/>
    <property type="evidence" value="ECO:0007669"/>
    <property type="project" value="UniProtKB-ARBA"/>
</dbReference>
<organism evidence="4 5">
    <name type="scientific">Streptomyces morookaense</name>
    <name type="common">Streptoverticillium morookaense</name>
    <dbReference type="NCBI Taxonomy" id="1970"/>
    <lineage>
        <taxon>Bacteria</taxon>
        <taxon>Bacillati</taxon>
        <taxon>Actinomycetota</taxon>
        <taxon>Actinomycetes</taxon>
        <taxon>Kitasatosporales</taxon>
        <taxon>Streptomycetaceae</taxon>
        <taxon>Streptomyces</taxon>
    </lineage>
</organism>
<feature type="signal peptide" evidence="2">
    <location>
        <begin position="1"/>
        <end position="25"/>
    </location>
</feature>
<dbReference type="PANTHER" id="PTHR48050">
    <property type="entry name" value="STEROL 3-BETA-GLUCOSYLTRANSFERASE"/>
    <property type="match status" value="1"/>
</dbReference>
<reference evidence="4 5" key="1">
    <citation type="submission" date="2020-04" db="EMBL/GenBank/DDBJ databases">
        <title>Draft Genome Sequence of Streptomyces morookaense DSM 40503, an 8-azaguanine-producing strain.</title>
        <authorList>
            <person name="Qi J."/>
            <person name="Gao J.-M."/>
        </authorList>
    </citation>
    <scope>NUCLEOTIDE SEQUENCE [LARGE SCALE GENOMIC DNA]</scope>
    <source>
        <strain evidence="4 5">DSM 40503</strain>
    </source>
</reference>